<evidence type="ECO:0000313" key="6">
    <source>
        <dbReference type="EMBL" id="MFC6096194.1"/>
    </source>
</evidence>
<evidence type="ECO:0000256" key="4">
    <source>
        <dbReference type="HAMAP-Rule" id="MF_01401"/>
    </source>
</evidence>
<proteinExistence type="inferred from homology"/>
<feature type="active site" evidence="4">
    <location>
        <position position="50"/>
    </location>
</feature>
<dbReference type="Proteomes" id="UP001596287">
    <property type="component" value="Unassembled WGS sequence"/>
</dbReference>
<dbReference type="EMBL" id="JBHSQB010000005">
    <property type="protein sequence ID" value="MFC6096194.1"/>
    <property type="molecule type" value="Genomic_DNA"/>
</dbReference>
<dbReference type="HAMAP" id="MF_01401">
    <property type="entry name" value="MsrA"/>
    <property type="match status" value="1"/>
</dbReference>
<dbReference type="InterPro" id="IPR036509">
    <property type="entry name" value="Met_Sox_Rdtase_MsrA_sf"/>
</dbReference>
<dbReference type="PANTHER" id="PTHR43774">
    <property type="entry name" value="PEPTIDE METHIONINE SULFOXIDE REDUCTASE"/>
    <property type="match status" value="1"/>
</dbReference>
<comment type="catalytic activity">
    <reaction evidence="2 4">
        <text>L-methionyl-[protein] + [thioredoxin]-disulfide + H2O = L-methionyl-(S)-S-oxide-[protein] + [thioredoxin]-dithiol</text>
        <dbReference type="Rhea" id="RHEA:14217"/>
        <dbReference type="Rhea" id="RHEA-COMP:10698"/>
        <dbReference type="Rhea" id="RHEA-COMP:10700"/>
        <dbReference type="Rhea" id="RHEA-COMP:12313"/>
        <dbReference type="Rhea" id="RHEA-COMP:12315"/>
        <dbReference type="ChEBI" id="CHEBI:15377"/>
        <dbReference type="ChEBI" id="CHEBI:16044"/>
        <dbReference type="ChEBI" id="CHEBI:29950"/>
        <dbReference type="ChEBI" id="CHEBI:44120"/>
        <dbReference type="ChEBI" id="CHEBI:50058"/>
        <dbReference type="EC" id="1.8.4.11"/>
    </reaction>
</comment>
<dbReference type="RefSeq" id="WP_379791064.1">
    <property type="nucleotide sequence ID" value="NZ_JBHSQB010000005.1"/>
</dbReference>
<keyword evidence="1 4" id="KW-0560">Oxidoreductase</keyword>
<reference evidence="7" key="1">
    <citation type="journal article" date="2019" name="Int. J. Syst. Evol. Microbiol.">
        <title>The Global Catalogue of Microorganisms (GCM) 10K type strain sequencing project: providing services to taxonomists for standard genome sequencing and annotation.</title>
        <authorList>
            <consortium name="The Broad Institute Genomics Platform"/>
            <consortium name="The Broad Institute Genome Sequencing Center for Infectious Disease"/>
            <person name="Wu L."/>
            <person name="Ma J."/>
        </authorList>
    </citation>
    <scope>NUCLEOTIDE SEQUENCE [LARGE SCALE GENOMIC DNA]</scope>
    <source>
        <strain evidence="7">CCUG 49679</strain>
    </source>
</reference>
<comment type="catalytic activity">
    <reaction evidence="3 4">
        <text>[thioredoxin]-disulfide + L-methionine + H2O = L-methionine (S)-S-oxide + [thioredoxin]-dithiol</text>
        <dbReference type="Rhea" id="RHEA:19993"/>
        <dbReference type="Rhea" id="RHEA-COMP:10698"/>
        <dbReference type="Rhea" id="RHEA-COMP:10700"/>
        <dbReference type="ChEBI" id="CHEBI:15377"/>
        <dbReference type="ChEBI" id="CHEBI:29950"/>
        <dbReference type="ChEBI" id="CHEBI:50058"/>
        <dbReference type="ChEBI" id="CHEBI:57844"/>
        <dbReference type="ChEBI" id="CHEBI:58772"/>
        <dbReference type="EC" id="1.8.4.11"/>
    </reaction>
</comment>
<keyword evidence="7" id="KW-1185">Reference proteome</keyword>
<evidence type="ECO:0000313" key="7">
    <source>
        <dbReference type="Proteomes" id="UP001596287"/>
    </source>
</evidence>
<dbReference type="Gene3D" id="3.30.1060.10">
    <property type="entry name" value="Peptide methionine sulphoxide reductase MsrA"/>
    <property type="match status" value="1"/>
</dbReference>
<dbReference type="GO" id="GO:0008113">
    <property type="term" value="F:peptide-methionine (S)-S-oxide reductase activity"/>
    <property type="evidence" value="ECO:0007669"/>
    <property type="project" value="UniProtKB-EC"/>
</dbReference>
<dbReference type="InterPro" id="IPR002569">
    <property type="entry name" value="Met_Sox_Rdtase_MsrA_dom"/>
</dbReference>
<accession>A0ABW1PLT8</accession>
<sequence>MKKMIAALTLISISCQPKEKEKEQLISENKEPVKMEVEKGLEVATFGGGCFWCTEAIFLELEGVKKVESGYTGGKVANPTYDEVSTGTTGHAEATQITFDPAKISFGELLEIFFATHDPTTLNRQGADVGTQYRSEVFYHNDAQKKITYDYIKVLNTENTFGKPVVTKVSPAPKFYVAEDYHQNYYARNKGKSYCSYVITPKVEKVRKQYSDKLKK</sequence>
<dbReference type="Pfam" id="PF01625">
    <property type="entry name" value="PMSR"/>
    <property type="match status" value="1"/>
</dbReference>
<dbReference type="PROSITE" id="PS51257">
    <property type="entry name" value="PROKAR_LIPOPROTEIN"/>
    <property type="match status" value="1"/>
</dbReference>
<dbReference type="SUPFAM" id="SSF55068">
    <property type="entry name" value="Peptide methionine sulfoxide reductase"/>
    <property type="match status" value="1"/>
</dbReference>
<gene>
    <name evidence="4 6" type="primary">msrA</name>
    <name evidence="6" type="ORF">ACFPVY_06005</name>
</gene>
<comment type="caution">
    <text evidence="6">The sequence shown here is derived from an EMBL/GenBank/DDBJ whole genome shotgun (WGS) entry which is preliminary data.</text>
</comment>
<evidence type="ECO:0000256" key="1">
    <source>
        <dbReference type="ARBA" id="ARBA00023002"/>
    </source>
</evidence>
<dbReference type="EC" id="1.8.4.11" evidence="4"/>
<feature type="domain" description="Peptide methionine sulphoxide reductase MsrA" evidence="5">
    <location>
        <begin position="44"/>
        <end position="195"/>
    </location>
</feature>
<evidence type="ECO:0000259" key="5">
    <source>
        <dbReference type="Pfam" id="PF01625"/>
    </source>
</evidence>
<evidence type="ECO:0000256" key="2">
    <source>
        <dbReference type="ARBA" id="ARBA00047806"/>
    </source>
</evidence>
<comment type="similarity">
    <text evidence="4">Belongs to the MsrA Met sulfoxide reductase family.</text>
</comment>
<dbReference type="NCBIfam" id="TIGR00401">
    <property type="entry name" value="msrA"/>
    <property type="match status" value="1"/>
</dbReference>
<evidence type="ECO:0000256" key="3">
    <source>
        <dbReference type="ARBA" id="ARBA00048782"/>
    </source>
</evidence>
<name>A0ABW1PLT8_9FLAO</name>
<organism evidence="6 7">
    <name type="scientific">Flavobacterium qiangtangense</name>
    <dbReference type="NCBI Taxonomy" id="1442595"/>
    <lineage>
        <taxon>Bacteria</taxon>
        <taxon>Pseudomonadati</taxon>
        <taxon>Bacteroidota</taxon>
        <taxon>Flavobacteriia</taxon>
        <taxon>Flavobacteriales</taxon>
        <taxon>Flavobacteriaceae</taxon>
        <taxon>Flavobacterium</taxon>
    </lineage>
</organism>
<dbReference type="PANTHER" id="PTHR43774:SF1">
    <property type="entry name" value="PEPTIDE METHIONINE SULFOXIDE REDUCTASE MSRA 2"/>
    <property type="match status" value="1"/>
</dbReference>
<comment type="function">
    <text evidence="4">Has an important function as a repair enzyme for proteins that have been inactivated by oxidation. Catalyzes the reversible oxidation-reduction of methionine sulfoxide in proteins to methionine.</text>
</comment>
<protein>
    <recommendedName>
        <fullName evidence="4">Peptide methionine sulfoxide reductase MsrA</fullName>
        <shortName evidence="4">Protein-methionine-S-oxide reductase</shortName>
        <ecNumber evidence="4">1.8.4.11</ecNumber>
    </recommendedName>
    <alternativeName>
        <fullName evidence="4">Peptide-methionine (S)-S-oxide reductase</fullName>
        <shortName evidence="4">Peptide Met(O) reductase</shortName>
    </alternativeName>
</protein>